<evidence type="ECO:0000313" key="3">
    <source>
        <dbReference type="Proteomes" id="UP000054771"/>
    </source>
</evidence>
<dbReference type="EMBL" id="CDMC01000004">
    <property type="protein sequence ID" value="CEL04485.1"/>
    <property type="molecule type" value="Genomic_DNA"/>
</dbReference>
<dbReference type="AlphaFoldDB" id="A0A0U4Z4C0"/>
<reference evidence="3" key="1">
    <citation type="journal article" date="2016" name="Genome Announc.">
        <title>Draft genome sequences of fungus Aspergillus calidoustus.</title>
        <authorList>
            <person name="Horn F."/>
            <person name="Linde J."/>
            <person name="Mattern D.J."/>
            <person name="Walther G."/>
            <person name="Guthke R."/>
            <person name="Scherlach K."/>
            <person name="Martin K."/>
            <person name="Brakhage A.A."/>
            <person name="Petzke L."/>
            <person name="Valiante V."/>
        </authorList>
    </citation>
    <scope>NUCLEOTIDE SEQUENCE [LARGE SCALE GENOMIC DNA]</scope>
    <source>
        <strain evidence="3">SF006504</strain>
    </source>
</reference>
<protein>
    <submittedName>
        <fullName evidence="2">Uncharacterized protein</fullName>
    </submittedName>
</protein>
<keyword evidence="3" id="KW-1185">Reference proteome</keyword>
<proteinExistence type="predicted"/>
<evidence type="ECO:0000313" key="2">
    <source>
        <dbReference type="EMBL" id="CEL04485.1"/>
    </source>
</evidence>
<sequence length="78" mass="9104">MEDDDEADNDDDLDDEYCDDDRDYLGPLDVDPLNEMHDFIQAVESVVQEHRGQPEPPRLSPRMEFSKPIFGIYNPKTF</sequence>
<name>A0A0U4Z4C0_ASPCI</name>
<evidence type="ECO:0000256" key="1">
    <source>
        <dbReference type="SAM" id="MobiDB-lite"/>
    </source>
</evidence>
<feature type="compositionally biased region" description="Acidic residues" evidence="1">
    <location>
        <begin position="1"/>
        <end position="22"/>
    </location>
</feature>
<dbReference type="Proteomes" id="UP000054771">
    <property type="component" value="Unassembled WGS sequence"/>
</dbReference>
<organism evidence="2 3">
    <name type="scientific">Aspergillus calidoustus</name>
    <dbReference type="NCBI Taxonomy" id="454130"/>
    <lineage>
        <taxon>Eukaryota</taxon>
        <taxon>Fungi</taxon>
        <taxon>Dikarya</taxon>
        <taxon>Ascomycota</taxon>
        <taxon>Pezizomycotina</taxon>
        <taxon>Eurotiomycetes</taxon>
        <taxon>Eurotiomycetidae</taxon>
        <taxon>Eurotiales</taxon>
        <taxon>Aspergillaceae</taxon>
        <taxon>Aspergillus</taxon>
        <taxon>Aspergillus subgen. Nidulantes</taxon>
    </lineage>
</organism>
<feature type="region of interest" description="Disordered" evidence="1">
    <location>
        <begin position="1"/>
        <end position="23"/>
    </location>
</feature>
<gene>
    <name evidence="2" type="ORF">ASPCAL05614</name>
</gene>
<accession>A0A0U4Z4C0</accession>